<dbReference type="InterPro" id="IPR002220">
    <property type="entry name" value="DapA-like"/>
</dbReference>
<dbReference type="PROSITE" id="PS00665">
    <property type="entry name" value="DHDPS_1"/>
    <property type="match status" value="1"/>
</dbReference>
<dbReference type="PANTHER" id="PTHR12128">
    <property type="entry name" value="DIHYDRODIPICOLINATE SYNTHASE"/>
    <property type="match status" value="1"/>
</dbReference>
<dbReference type="SUPFAM" id="SSF51569">
    <property type="entry name" value="Aldolase"/>
    <property type="match status" value="1"/>
</dbReference>
<evidence type="ECO:0000256" key="3">
    <source>
        <dbReference type="ARBA" id="ARBA00012086"/>
    </source>
</evidence>
<reference evidence="11" key="1">
    <citation type="submission" date="2019-03" db="EMBL/GenBank/DDBJ databases">
        <authorList>
            <person name="Hao L."/>
        </authorList>
    </citation>
    <scope>NUCLEOTIDE SEQUENCE</scope>
</reference>
<keyword evidence="9" id="KW-0704">Schiff base</keyword>
<comment type="pathway">
    <text evidence="2">Amino-acid biosynthesis; L-lysine biosynthesis via DAP pathway; (S)-tetrahydrodipicolinate from L-aspartate: step 3/4.</text>
</comment>
<dbReference type="PANTHER" id="PTHR12128:SF66">
    <property type="entry name" value="4-HYDROXY-2-OXOGLUTARATE ALDOLASE, MITOCHONDRIAL"/>
    <property type="match status" value="1"/>
</dbReference>
<keyword evidence="6" id="KW-0220">Diaminopimelate biosynthesis</keyword>
<comment type="catalytic activity">
    <reaction evidence="10">
        <text>L-aspartate 4-semialdehyde + pyruvate = (2S,4S)-4-hydroxy-2,3,4,5-tetrahydrodipicolinate + H2O + H(+)</text>
        <dbReference type="Rhea" id="RHEA:34171"/>
        <dbReference type="ChEBI" id="CHEBI:15361"/>
        <dbReference type="ChEBI" id="CHEBI:15377"/>
        <dbReference type="ChEBI" id="CHEBI:15378"/>
        <dbReference type="ChEBI" id="CHEBI:67139"/>
        <dbReference type="ChEBI" id="CHEBI:537519"/>
        <dbReference type="EC" id="4.3.3.7"/>
    </reaction>
</comment>
<dbReference type="EC" id="4.3.3.7" evidence="3"/>
<dbReference type="GO" id="GO:0009089">
    <property type="term" value="P:lysine biosynthetic process via diaminopimelate"/>
    <property type="evidence" value="ECO:0007669"/>
    <property type="project" value="UniProtKB-UniPathway"/>
</dbReference>
<evidence type="ECO:0000256" key="5">
    <source>
        <dbReference type="ARBA" id="ARBA00022605"/>
    </source>
</evidence>
<dbReference type="PIRSF" id="PIRSF001365">
    <property type="entry name" value="DHDPS"/>
    <property type="match status" value="1"/>
</dbReference>
<organism evidence="11">
    <name type="scientific">anaerobic digester metagenome</name>
    <dbReference type="NCBI Taxonomy" id="1263854"/>
    <lineage>
        <taxon>unclassified sequences</taxon>
        <taxon>metagenomes</taxon>
        <taxon>ecological metagenomes</taxon>
    </lineage>
</organism>
<keyword evidence="8 11" id="KW-0456">Lyase</keyword>
<dbReference type="AlphaFoldDB" id="A0A485LYN2"/>
<dbReference type="GO" id="GO:0019877">
    <property type="term" value="P:diaminopimelate biosynthetic process"/>
    <property type="evidence" value="ECO:0007669"/>
    <property type="project" value="UniProtKB-KW"/>
</dbReference>
<dbReference type="Gene3D" id="3.20.20.70">
    <property type="entry name" value="Aldolase class I"/>
    <property type="match status" value="1"/>
</dbReference>
<evidence type="ECO:0000256" key="7">
    <source>
        <dbReference type="ARBA" id="ARBA00023154"/>
    </source>
</evidence>
<evidence type="ECO:0000313" key="11">
    <source>
        <dbReference type="EMBL" id="VFU13756.1"/>
    </source>
</evidence>
<dbReference type="PROSITE" id="PS00666">
    <property type="entry name" value="DHDPS_2"/>
    <property type="match status" value="1"/>
</dbReference>
<dbReference type="GO" id="GO:0008840">
    <property type="term" value="F:4-hydroxy-tetrahydrodipicolinate synthase activity"/>
    <property type="evidence" value="ECO:0007669"/>
    <property type="project" value="UniProtKB-EC"/>
</dbReference>
<dbReference type="InterPro" id="IPR020624">
    <property type="entry name" value="Schiff_base-form_aldolases_CS"/>
</dbReference>
<dbReference type="InterPro" id="IPR005263">
    <property type="entry name" value="DapA"/>
</dbReference>
<dbReference type="GO" id="GO:0005829">
    <property type="term" value="C:cytosol"/>
    <property type="evidence" value="ECO:0007669"/>
    <property type="project" value="TreeGrafter"/>
</dbReference>
<sequence>MFSGAIVAIVTPFRDGEIDEKAFRDLINFQIEGGVSGIVPCGTTGESATLTHQEHERVIDICVEEVGGRVPVIAGTGSNSTAEAIRLTKHAKEAGADAALLITPYYNKPTQKGLFEHYAAVAAACDIPQILYNVPGRTGVNMSMETIIKLSEIDVIVGIKEASGDLVKCSYVVRNTRDDFCLLSGEDALNLPILCVGGTGAISVTANVVPGKLAALMKAWFAGDIRTAQQIHFELLEMNEAMFLETNPIPVKTALALMGKISEEFKLPLCTMGGANREKLARTLVKYGCIEGA</sequence>
<name>A0A485LYN2_9ZZZZ</name>
<dbReference type="CDD" id="cd00950">
    <property type="entry name" value="DHDPS"/>
    <property type="match status" value="1"/>
</dbReference>
<dbReference type="EMBL" id="CAADRM010000084">
    <property type="protein sequence ID" value="VFU13756.1"/>
    <property type="molecule type" value="Genomic_DNA"/>
</dbReference>
<evidence type="ECO:0000256" key="4">
    <source>
        <dbReference type="ARBA" id="ARBA00022490"/>
    </source>
</evidence>
<evidence type="ECO:0000256" key="8">
    <source>
        <dbReference type="ARBA" id="ARBA00023239"/>
    </source>
</evidence>
<dbReference type="SMART" id="SM01130">
    <property type="entry name" value="DHDPS"/>
    <property type="match status" value="1"/>
</dbReference>
<keyword evidence="7" id="KW-0457">Lysine biosynthesis</keyword>
<dbReference type="InterPro" id="IPR020625">
    <property type="entry name" value="Schiff_base-form_aldolases_AS"/>
</dbReference>
<dbReference type="HAMAP" id="MF_00418">
    <property type="entry name" value="DapA"/>
    <property type="match status" value="1"/>
</dbReference>
<dbReference type="NCBIfam" id="TIGR00674">
    <property type="entry name" value="dapA"/>
    <property type="match status" value="1"/>
</dbReference>
<dbReference type="Pfam" id="PF00701">
    <property type="entry name" value="DHDPS"/>
    <property type="match status" value="1"/>
</dbReference>
<evidence type="ECO:0000256" key="1">
    <source>
        <dbReference type="ARBA" id="ARBA00003294"/>
    </source>
</evidence>
<proteinExistence type="inferred from homology"/>
<keyword evidence="4" id="KW-0963">Cytoplasm</keyword>
<dbReference type="UniPathway" id="UPA00034">
    <property type="reaction ID" value="UER00017"/>
</dbReference>
<dbReference type="InterPro" id="IPR013785">
    <property type="entry name" value="Aldolase_TIM"/>
</dbReference>
<dbReference type="PRINTS" id="PR00146">
    <property type="entry name" value="DHPICSNTHASE"/>
</dbReference>
<protein>
    <recommendedName>
        <fullName evidence="3">4-hydroxy-tetrahydrodipicolinate synthase</fullName>
        <ecNumber evidence="3">4.3.3.7</ecNumber>
    </recommendedName>
</protein>
<evidence type="ECO:0000256" key="6">
    <source>
        <dbReference type="ARBA" id="ARBA00022915"/>
    </source>
</evidence>
<comment type="function">
    <text evidence="1">Catalyzes the condensation of (S)-aspartate-beta-semialdehyde [(S)-ASA] and pyruvate to 4-hydroxy-tetrahydrodipicolinate (HTPA).</text>
</comment>
<gene>
    <name evidence="11" type="primary">dapA</name>
    <name evidence="11" type="ORF">SCFA_220011</name>
</gene>
<evidence type="ECO:0000256" key="9">
    <source>
        <dbReference type="ARBA" id="ARBA00023270"/>
    </source>
</evidence>
<keyword evidence="5" id="KW-0028">Amino-acid biosynthesis</keyword>
<evidence type="ECO:0000256" key="2">
    <source>
        <dbReference type="ARBA" id="ARBA00005120"/>
    </source>
</evidence>
<evidence type="ECO:0000256" key="10">
    <source>
        <dbReference type="ARBA" id="ARBA00047836"/>
    </source>
</evidence>
<accession>A0A485LYN2</accession>